<dbReference type="Proteomes" id="UP001500665">
    <property type="component" value="Unassembled WGS sequence"/>
</dbReference>
<keyword evidence="3" id="KW-1185">Reference proteome</keyword>
<evidence type="ECO:0000313" key="3">
    <source>
        <dbReference type="Proteomes" id="UP001500665"/>
    </source>
</evidence>
<feature type="region of interest" description="Disordered" evidence="1">
    <location>
        <begin position="95"/>
        <end position="119"/>
    </location>
</feature>
<gene>
    <name evidence="2" type="ORF">GCM10009550_76410</name>
</gene>
<proteinExistence type="predicted"/>
<sequence>MTGFDFTSIFHHAAEQGRTSEAALTRWTQDPSGRERAALLAAMIDAQDALYSEAIAALERDDSQTAERLLRHCARMRIGDAGELLNELVARRHSPSLSARSPGTTAPNAVRTPPGVEKPSIREEFSAQLRRLYQECGVSSLSELSETCRCLPDRYPEFYPDRFDVPAYSKSTFSAILNGRRKCLPDPRFVTAFVLSCQSIAELNGLKVSENETLSEWHEKLRRYEDESYAVGQFVRRGYQPWPVERIWFRPASTPLPRSMATNPTPVALGARQKETITEYGAYGDTLLIRIDQGDPHALYQGSLLLMGQSGDDDSITRLLTVASTTNHTDALALLSTDPSWIDRSLANTQATFLADRANQTGYDDAAVAFNDCATHLDHLLHLWGNELRPAERI</sequence>
<feature type="compositionally biased region" description="Polar residues" evidence="1">
    <location>
        <begin position="95"/>
        <end position="107"/>
    </location>
</feature>
<evidence type="ECO:0000256" key="1">
    <source>
        <dbReference type="SAM" id="MobiDB-lite"/>
    </source>
</evidence>
<accession>A0ABP4CHH1</accession>
<organism evidence="2 3">
    <name type="scientific">Actinocorallia libanotica</name>
    <dbReference type="NCBI Taxonomy" id="46162"/>
    <lineage>
        <taxon>Bacteria</taxon>
        <taxon>Bacillati</taxon>
        <taxon>Actinomycetota</taxon>
        <taxon>Actinomycetes</taxon>
        <taxon>Streptosporangiales</taxon>
        <taxon>Thermomonosporaceae</taxon>
        <taxon>Actinocorallia</taxon>
    </lineage>
</organism>
<reference evidence="3" key="1">
    <citation type="journal article" date="2019" name="Int. J. Syst. Evol. Microbiol.">
        <title>The Global Catalogue of Microorganisms (GCM) 10K type strain sequencing project: providing services to taxonomists for standard genome sequencing and annotation.</title>
        <authorList>
            <consortium name="The Broad Institute Genomics Platform"/>
            <consortium name="The Broad Institute Genome Sequencing Center for Infectious Disease"/>
            <person name="Wu L."/>
            <person name="Ma J."/>
        </authorList>
    </citation>
    <scope>NUCLEOTIDE SEQUENCE [LARGE SCALE GENOMIC DNA]</scope>
    <source>
        <strain evidence="3">JCM 10696</strain>
    </source>
</reference>
<evidence type="ECO:0000313" key="2">
    <source>
        <dbReference type="EMBL" id="GAA0969572.1"/>
    </source>
</evidence>
<dbReference type="EMBL" id="BAAAHH010000066">
    <property type="protein sequence ID" value="GAA0969572.1"/>
    <property type="molecule type" value="Genomic_DNA"/>
</dbReference>
<protein>
    <submittedName>
        <fullName evidence="2">Uncharacterized protein</fullName>
    </submittedName>
</protein>
<name>A0ABP4CHH1_9ACTN</name>
<comment type="caution">
    <text evidence="2">The sequence shown here is derived from an EMBL/GenBank/DDBJ whole genome shotgun (WGS) entry which is preliminary data.</text>
</comment>